<dbReference type="InterPro" id="IPR045028">
    <property type="entry name" value="DinG/Rad3-like"/>
</dbReference>
<dbReference type="CDD" id="cd13932">
    <property type="entry name" value="HN_RTEL1"/>
    <property type="match status" value="1"/>
</dbReference>
<dbReference type="GO" id="GO:0006260">
    <property type="term" value="P:DNA replication"/>
    <property type="evidence" value="ECO:0007669"/>
    <property type="project" value="InterPro"/>
</dbReference>
<dbReference type="FunCoup" id="A0A6J2QWL0">
    <property type="interactions" value="1103"/>
</dbReference>
<dbReference type="InterPro" id="IPR014013">
    <property type="entry name" value="Helic_SF1/SF2_ATP-bd_DinG/Rad3"/>
</dbReference>
<feature type="binding site" evidence="16">
    <location>
        <position position="207"/>
    </location>
    <ligand>
        <name>[4Fe-4S] cluster</name>
        <dbReference type="ChEBI" id="CHEBI:49883"/>
    </ligand>
</feature>
<sequence length="1238" mass="138222">MTSLTLKGVTVNFPFPPYECQKDYMSKVIECLQEKSNGVLESPTGTGKTLCLLCATLAWRGHFKDTISASKIAERLKGEEMFPNTPLSSWGTAATDGGTPTYYTDVPRIIYASRTHSQLAQVIKELQNTSYRPKVCVLGSREQLCINQEVMRQESNHVKVHMCRAKVSTRSCVYYNNVEEKSTDRDLVNSVLDVEDLVKYGNKQRVCPYYLSRSLKQQAEVIFTPYNYLLDPKSRKAHNIELNGAVVIFDEAHNVAKTCEESTSFDLTPYEVASAINAVDRLLVEQSKEAGHEDPVTEDFNVESLHSGLKLTLPDIAKIKQILLDLEAAIDSYDIPSDIGITKPGIFIYELLQRANLTYNNKTAVYEALEQITGYLAGQPGIFLNTSGLQQLANIIQLVFCGEPSEKDRQQQMESNTAHFKVHIHRDTSYHKKTQSADVWAPSSSKKQGNILSYWCFSPGFSMQNLVDQGVRCIILTSGTLSPLSSFTSEMRINFSVSLENSHVIERDQIFVGIIERGPDGEQLSSAYARRFVPENMMSLGNTVANLSRVVPHGLLVFFPSFPVMEKTLDFWRANGHADRIESVKPIFVEPKGKGTFNEVIDGYYSKVNDPTSKGGTFLAVCRGKASEGLDFADNFGRGVIITGLPFPPKMDPRVTLKMQFLDEISRKKTPGMKYLSGQEWYRQQAFRAVNQAIGRVIRHKEDYGAILLCDQRFRNSDARGQLPSWVRPYVRLYGAFGNVIRDLSQFFRVAQKMRPVAQKKAAAESCGTVCLPDTQFSSFTSCSSSQSSLTQKAKLLDAHLPSLKRRRLDKHTGANGMARICIEYECEVQQGQKRPANLLDALERGDHCSGEDDNAVVGEEKANHLSTLSLQCDKRMDDEHRGGKRKIKLVQEQKLQVSEDVSGEGTSSRVKNFLAEMKKSLSQLNFDRIVQSLQTYKKTDDLDVLLTETAVLTEDANTYILLRGLYQFIRPHHKKRFDEKSKELTGKSCGYKPNHSLSVDEKKALLLQSAPARTPVVGLTSSSWTSTCSQLNTEQLNKGGHHLKQQGITEPQTAPARTPVVGLTSSSWTSTCSQLNTEQLNKGGHHLKQQGITEPQTGPNSDFHATFQADVKKAIGAEKSTQLLQSIQRYKKTDNYEALVTTVVSLFTERDEDFSLLVRFGKFIPPRHRKQYKEMLDALTGQSTSAADVFAADIPAADIPAADIPAVSEDQKRPASSSLSLKTQSKISGFFSNRQRK</sequence>
<dbReference type="InterPro" id="IPR057498">
    <property type="entry name" value="Rtel1_ARCH"/>
</dbReference>
<keyword evidence="18" id="KW-1185">Reference proteome</keyword>
<evidence type="ECO:0000256" key="16">
    <source>
        <dbReference type="HAMAP-Rule" id="MF_03065"/>
    </source>
</evidence>
<comment type="catalytic activity">
    <reaction evidence="15 16">
        <text>ATP + H2O = ADP + phosphate + H(+)</text>
        <dbReference type="Rhea" id="RHEA:13065"/>
        <dbReference type="ChEBI" id="CHEBI:15377"/>
        <dbReference type="ChEBI" id="CHEBI:15378"/>
        <dbReference type="ChEBI" id="CHEBI:30616"/>
        <dbReference type="ChEBI" id="CHEBI:43474"/>
        <dbReference type="ChEBI" id="CHEBI:456216"/>
    </reaction>
</comment>
<evidence type="ECO:0000256" key="11">
    <source>
        <dbReference type="ARBA" id="ARBA00023125"/>
    </source>
</evidence>
<dbReference type="GO" id="GO:0070182">
    <property type="term" value="F:DNA polymerase binding"/>
    <property type="evidence" value="ECO:0007669"/>
    <property type="project" value="TreeGrafter"/>
</dbReference>
<dbReference type="PANTHER" id="PTHR11472">
    <property type="entry name" value="DNA REPAIR DEAD HELICASE RAD3/XP-D SUBFAMILY MEMBER"/>
    <property type="match status" value="1"/>
</dbReference>
<keyword evidence="8 16" id="KW-0067">ATP-binding</keyword>
<dbReference type="SMART" id="SM00487">
    <property type="entry name" value="DEXDc"/>
    <property type="match status" value="1"/>
</dbReference>
<evidence type="ECO:0000256" key="3">
    <source>
        <dbReference type="ARBA" id="ARBA00022723"/>
    </source>
</evidence>
<keyword evidence="12 16" id="KW-0234">DNA repair</keyword>
<keyword evidence="3 16" id="KW-0479">Metal-binding</keyword>
<dbReference type="InterPro" id="IPR014001">
    <property type="entry name" value="Helicase_ATP-bd"/>
</dbReference>
<dbReference type="GO" id="GO:1904430">
    <property type="term" value="P:negative regulation of t-circle formation"/>
    <property type="evidence" value="ECO:0007669"/>
    <property type="project" value="TreeGrafter"/>
</dbReference>
<evidence type="ECO:0000256" key="1">
    <source>
        <dbReference type="ARBA" id="ARBA00004123"/>
    </source>
</evidence>
<evidence type="ECO:0000256" key="10">
    <source>
        <dbReference type="ARBA" id="ARBA00023014"/>
    </source>
</evidence>
<dbReference type="InParanoid" id="A0A6J2QWL0"/>
<dbReference type="Gene3D" id="3.40.50.300">
    <property type="entry name" value="P-loop containing nucleotide triphosphate hydrolases"/>
    <property type="match status" value="2"/>
</dbReference>
<dbReference type="KEGG" id="cgob:115018201"/>
<evidence type="ECO:0000256" key="12">
    <source>
        <dbReference type="ARBA" id="ARBA00023204"/>
    </source>
</evidence>
<evidence type="ECO:0000256" key="2">
    <source>
        <dbReference type="ARBA" id="ARBA00022485"/>
    </source>
</evidence>
<dbReference type="InterPro" id="IPR049909">
    <property type="entry name" value="Rtel1_HHD"/>
</dbReference>
<dbReference type="GO" id="GO:0010569">
    <property type="term" value="P:regulation of double-strand break repair via homologous recombination"/>
    <property type="evidence" value="ECO:0007669"/>
    <property type="project" value="UniProtKB-UniRule"/>
</dbReference>
<keyword evidence="2 16" id="KW-0004">4Fe-4S</keyword>
<evidence type="ECO:0000256" key="5">
    <source>
        <dbReference type="ARBA" id="ARBA00022763"/>
    </source>
</evidence>
<dbReference type="Gene3D" id="1.20.1160.20">
    <property type="match status" value="2"/>
</dbReference>
<dbReference type="GO" id="GO:0006281">
    <property type="term" value="P:DNA repair"/>
    <property type="evidence" value="ECO:0007669"/>
    <property type="project" value="UniProtKB-UniRule"/>
</dbReference>
<name>A0A6J2QWL0_COTGO</name>
<comment type="similarity">
    <text evidence="16">Belongs to the helicase family. RAD3/XPD subfamily.</text>
</comment>
<keyword evidence="11 16" id="KW-0238">DNA-binding</keyword>
<dbReference type="CDD" id="cd18788">
    <property type="entry name" value="SF2_C_XPD"/>
    <property type="match status" value="1"/>
</dbReference>
<dbReference type="Pfam" id="PF23109">
    <property type="entry name" value="ARCH_RTEL1"/>
    <property type="match status" value="1"/>
</dbReference>
<reference evidence="19" key="1">
    <citation type="submission" date="2025-08" db="UniProtKB">
        <authorList>
            <consortium name="RefSeq"/>
        </authorList>
    </citation>
    <scope>IDENTIFICATION</scope>
</reference>
<feature type="binding site" evidence="16">
    <location>
        <position position="172"/>
    </location>
    <ligand>
        <name>[4Fe-4S] cluster</name>
        <dbReference type="ChEBI" id="CHEBI:49883"/>
    </ligand>
</feature>
<keyword evidence="6 16" id="KW-0378">Hydrolase</keyword>
<dbReference type="InterPro" id="IPR006555">
    <property type="entry name" value="ATP-dep_Helicase_C"/>
</dbReference>
<keyword evidence="13 16" id="KW-0413">Isomerase</keyword>
<feature type="binding site" evidence="16">
    <location>
        <position position="163"/>
    </location>
    <ligand>
        <name>[4Fe-4S] cluster</name>
        <dbReference type="ChEBI" id="CHEBI:49883"/>
    </ligand>
</feature>
<keyword evidence="5 16" id="KW-0227">DNA damage</keyword>
<dbReference type="GO" id="GO:0090657">
    <property type="term" value="P:telomeric loop disassembly"/>
    <property type="evidence" value="ECO:0007669"/>
    <property type="project" value="TreeGrafter"/>
</dbReference>
<dbReference type="InterPro" id="IPR010614">
    <property type="entry name" value="RAD3-like_helicase_DEAD"/>
</dbReference>
<comment type="subcellular location">
    <subcellularLocation>
        <location evidence="1 16">Nucleus</location>
    </subcellularLocation>
</comment>
<evidence type="ECO:0000256" key="6">
    <source>
        <dbReference type="ARBA" id="ARBA00022801"/>
    </source>
</evidence>
<accession>A0A6J2QWL0</accession>
<dbReference type="GO" id="GO:0006310">
    <property type="term" value="P:DNA recombination"/>
    <property type="evidence" value="ECO:0007669"/>
    <property type="project" value="InterPro"/>
</dbReference>
<dbReference type="Proteomes" id="UP000504630">
    <property type="component" value="Chromosome 2"/>
</dbReference>
<evidence type="ECO:0000313" key="19">
    <source>
        <dbReference type="RefSeq" id="XP_029302953.1"/>
    </source>
</evidence>
<dbReference type="GO" id="GO:0046872">
    <property type="term" value="F:metal ion binding"/>
    <property type="evidence" value="ECO:0007669"/>
    <property type="project" value="UniProtKB-UniRule"/>
</dbReference>
<dbReference type="SMART" id="SM00491">
    <property type="entry name" value="HELICc2"/>
    <property type="match status" value="1"/>
</dbReference>
<evidence type="ECO:0000256" key="14">
    <source>
        <dbReference type="ARBA" id="ARBA00023242"/>
    </source>
</evidence>
<keyword evidence="4 16" id="KW-0547">Nucleotide-binding</keyword>
<keyword evidence="10 16" id="KW-0411">Iron-sulfur</keyword>
<dbReference type="GO" id="GO:0051539">
    <property type="term" value="F:4 iron, 4 sulfur cluster binding"/>
    <property type="evidence" value="ECO:0007669"/>
    <property type="project" value="UniProtKB-UniRule"/>
</dbReference>
<dbReference type="Pfam" id="PF23116">
    <property type="entry name" value="HHD_RTEL1"/>
    <property type="match status" value="2"/>
</dbReference>
<dbReference type="GO" id="GO:0003677">
    <property type="term" value="F:DNA binding"/>
    <property type="evidence" value="ECO:0007669"/>
    <property type="project" value="UniProtKB-UniRule"/>
</dbReference>
<proteinExistence type="inferred from homology"/>
<comment type="caution">
    <text evidence="16">Lacks conserved residue(s) required for the propagation of feature annotation.</text>
</comment>
<dbReference type="GO" id="GO:0005634">
    <property type="term" value="C:nucleus"/>
    <property type="evidence" value="ECO:0007669"/>
    <property type="project" value="UniProtKB-SubCell"/>
</dbReference>
<evidence type="ECO:0000256" key="7">
    <source>
        <dbReference type="ARBA" id="ARBA00022806"/>
    </source>
</evidence>
<keyword evidence="14 16" id="KW-0539">Nucleus</keyword>
<evidence type="ECO:0000313" key="18">
    <source>
        <dbReference type="Proteomes" id="UP000504630"/>
    </source>
</evidence>
<evidence type="ECO:0000256" key="9">
    <source>
        <dbReference type="ARBA" id="ARBA00023004"/>
    </source>
</evidence>
<dbReference type="SMART" id="SM00488">
    <property type="entry name" value="DEXDc2"/>
    <property type="match status" value="1"/>
</dbReference>
<dbReference type="GO" id="GO:0003678">
    <property type="term" value="F:DNA helicase activity"/>
    <property type="evidence" value="ECO:0007669"/>
    <property type="project" value="UniProtKB-UniRule"/>
</dbReference>
<dbReference type="InterPro" id="IPR027417">
    <property type="entry name" value="P-loop_NTPase"/>
</dbReference>
<dbReference type="GO" id="GO:0005524">
    <property type="term" value="F:ATP binding"/>
    <property type="evidence" value="ECO:0007669"/>
    <property type="project" value="UniProtKB-UniRule"/>
</dbReference>
<dbReference type="Pfam" id="PF13307">
    <property type="entry name" value="Helicase_C_2"/>
    <property type="match status" value="1"/>
</dbReference>
<dbReference type="FunFam" id="3.40.50.300:FF:000431">
    <property type="entry name" value="Regulator of telomere elongation helicase 1"/>
    <property type="match status" value="1"/>
</dbReference>
<dbReference type="RefSeq" id="XP_029302953.1">
    <property type="nucleotide sequence ID" value="XM_029447093.1"/>
</dbReference>
<dbReference type="CTD" id="51750"/>
<dbReference type="GeneID" id="115018201"/>
<comment type="function">
    <text evidence="16">A probable ATP-dependent DNA helicase implicated in telomere-length regulation, DNA repair and the maintenance of genomic stability. Acts as an anti-recombinase to counteract toxic recombination and limit crossover during meiosis. Regulates meiotic recombination and crossover homeostasis by physically dissociating strand invasion events and thereby promotes noncrossover repair by meiotic synthesis dependent strand annealing (SDSA) as well as disassembly of D loop recombination intermediates. Also disassembles T loops and prevents telomere fragility by counteracting telomeric G4-DNA structures, which together ensure the dynamics and stability of the telomere.</text>
</comment>
<dbReference type="FunFam" id="3.40.50.300:FF:000691">
    <property type="entry name" value="Regulator of telomere elongation helicase 1"/>
    <property type="match status" value="1"/>
</dbReference>
<evidence type="ECO:0000256" key="13">
    <source>
        <dbReference type="ARBA" id="ARBA00023235"/>
    </source>
</evidence>
<gene>
    <name evidence="19" type="primary">rtel1</name>
    <name evidence="16" type="synonym">RTEL1</name>
</gene>
<protein>
    <recommendedName>
        <fullName evidence="16">Regulator of telomere elongation helicase 1</fullName>
        <ecNumber evidence="16">5.6.2.-</ecNumber>
    </recommendedName>
</protein>
<dbReference type="NCBIfam" id="TIGR00604">
    <property type="entry name" value="rad3"/>
    <property type="match status" value="1"/>
</dbReference>
<keyword evidence="9 16" id="KW-0408">Iron</keyword>
<dbReference type="CDD" id="cd17970">
    <property type="entry name" value="DEAHc_FancJ"/>
    <property type="match status" value="1"/>
</dbReference>
<dbReference type="EC" id="5.6.2.-" evidence="16"/>
<dbReference type="SUPFAM" id="SSF52540">
    <property type="entry name" value="P-loop containing nucleoside triphosphate hydrolases"/>
    <property type="match status" value="2"/>
</dbReference>
<dbReference type="AlphaFoldDB" id="A0A6J2QWL0"/>
<dbReference type="HAMAP" id="MF_03065">
    <property type="entry name" value="RTEL1"/>
    <property type="match status" value="1"/>
</dbReference>
<feature type="binding site" evidence="16">
    <location>
        <position position="145"/>
    </location>
    <ligand>
        <name>[4Fe-4S] cluster</name>
        <dbReference type="ChEBI" id="CHEBI:49883"/>
    </ligand>
</feature>
<evidence type="ECO:0000256" key="8">
    <source>
        <dbReference type="ARBA" id="ARBA00022840"/>
    </source>
</evidence>
<keyword evidence="7 16" id="KW-0347">Helicase</keyword>
<dbReference type="Pfam" id="PF06733">
    <property type="entry name" value="DEAD_2"/>
    <property type="match status" value="1"/>
</dbReference>
<dbReference type="PANTHER" id="PTHR11472:SF34">
    <property type="entry name" value="REGULATOR OF TELOMERE ELONGATION HELICASE 1"/>
    <property type="match status" value="1"/>
</dbReference>
<dbReference type="PROSITE" id="PS51193">
    <property type="entry name" value="HELICASE_ATP_BIND_2"/>
    <property type="match status" value="1"/>
</dbReference>
<evidence type="ECO:0000256" key="4">
    <source>
        <dbReference type="ARBA" id="ARBA00022741"/>
    </source>
</evidence>
<evidence type="ECO:0000256" key="15">
    <source>
        <dbReference type="ARBA" id="ARBA00049360"/>
    </source>
</evidence>
<feature type="domain" description="Helicase ATP-binding" evidence="17">
    <location>
        <begin position="7"/>
        <end position="299"/>
    </location>
</feature>
<dbReference type="InterPro" id="IPR013020">
    <property type="entry name" value="Rad3/Chl1-like"/>
</dbReference>
<organism evidence="18 19">
    <name type="scientific">Cottoperca gobio</name>
    <name type="common">Frogmouth</name>
    <name type="synonym">Aphritis gobio</name>
    <dbReference type="NCBI Taxonomy" id="56716"/>
    <lineage>
        <taxon>Eukaryota</taxon>
        <taxon>Metazoa</taxon>
        <taxon>Chordata</taxon>
        <taxon>Craniata</taxon>
        <taxon>Vertebrata</taxon>
        <taxon>Euteleostomi</taxon>
        <taxon>Actinopterygii</taxon>
        <taxon>Neopterygii</taxon>
        <taxon>Teleostei</taxon>
        <taxon>Neoteleostei</taxon>
        <taxon>Acanthomorphata</taxon>
        <taxon>Eupercaria</taxon>
        <taxon>Perciformes</taxon>
        <taxon>Notothenioidei</taxon>
        <taxon>Bovichtidae</taxon>
        <taxon>Cottoperca</taxon>
    </lineage>
</organism>
<evidence type="ECO:0000259" key="17">
    <source>
        <dbReference type="PROSITE" id="PS51193"/>
    </source>
</evidence>
<dbReference type="OrthoDB" id="19182at2759"/>
<dbReference type="InterPro" id="IPR030845">
    <property type="entry name" value="RTEL1"/>
</dbReference>
<dbReference type="InterPro" id="IPR006554">
    <property type="entry name" value="Helicase-like_DEXD_c2"/>
</dbReference>
<dbReference type="GO" id="GO:0045910">
    <property type="term" value="P:negative regulation of DNA recombination"/>
    <property type="evidence" value="ECO:0007669"/>
    <property type="project" value="TreeGrafter"/>
</dbReference>
<dbReference type="GO" id="GO:0016818">
    <property type="term" value="F:hydrolase activity, acting on acid anhydrides, in phosphorus-containing anhydrides"/>
    <property type="evidence" value="ECO:0007669"/>
    <property type="project" value="InterPro"/>
</dbReference>